<dbReference type="Gene3D" id="3.20.20.490">
    <property type="entry name" value="GxGYxYP glycoside hydrolase, C-terminal domain"/>
    <property type="match status" value="1"/>
</dbReference>
<dbReference type="GO" id="GO:0016787">
    <property type="term" value="F:hydrolase activity"/>
    <property type="evidence" value="ECO:0007669"/>
    <property type="project" value="UniProtKB-KW"/>
</dbReference>
<feature type="domain" description="GxGYxYP putative glycoside hydrolase first N-terminal" evidence="3">
    <location>
        <begin position="46"/>
        <end position="105"/>
    </location>
</feature>
<dbReference type="Proteomes" id="UP000738431">
    <property type="component" value="Chromosome"/>
</dbReference>
<feature type="signal peptide" evidence="1">
    <location>
        <begin position="1"/>
        <end position="24"/>
    </location>
</feature>
<dbReference type="InterPro" id="IPR032626">
    <property type="entry name" value="GxGYxYP_N_1st"/>
</dbReference>
<protein>
    <submittedName>
        <fullName evidence="6">GxGYxYP family putative glycoside hydrolase</fullName>
    </submittedName>
</protein>
<dbReference type="PANTHER" id="PTHR37321">
    <property type="entry name" value="EXPORTED PROTEIN-RELATED"/>
    <property type="match status" value="1"/>
</dbReference>
<evidence type="ECO:0000313" key="7">
    <source>
        <dbReference type="Proteomes" id="UP000738431"/>
    </source>
</evidence>
<dbReference type="Pfam" id="PF20957">
    <property type="entry name" value="GxGYxYP_N_2nd"/>
    <property type="match status" value="1"/>
</dbReference>
<dbReference type="Pfam" id="PF20958">
    <property type="entry name" value="GxGYxYP_N_3rd"/>
    <property type="match status" value="1"/>
</dbReference>
<sequence length="556" mass="62708">MSSQIFLRLLLVLGLCAGSARLTAKTPEIQRAERAPATAALIPLSDNWRLDGDVPAHATLLSLQGLANRAGPQIYLQYPADWQWEIAGPLIDFLHDRHGIEWQRYESGDLDTPLRDFGHVAKGVVVWDKDVRSSLIVAFTIAGVEDLLVVNEDQLDLAARHGLEIKKDLRGQFTGQGDADIYQWAYDEYYERCSRDFYTVLGGHHGINMQPGVADFGVQQRAFFSDLSANPKHPRELALLNKVLAGQNPASVVLGWHSYGKDTEGQHTTLTGSYGLRMEGLHNLPNVSFTSQIPLTPDFTYETNHTVEPDAELVPEEKVYVAALATDSMGIGAWTKPGRGRIPYGWQVLMNWSWMNPPALQFFYESKTPNDYFVGGLSGPGYMYPKSVPEDKFRLLMADARELMETLDLRVMEIMDYSQGNRHVGNTDLDKRTVDLYYEEFPDVLGFINGYGTARTFDLRGDQPMLSYDYYLGVERPTEEAAADLEELIRLNPGRPYFLLMHVRERTTIEQVANILDNLSDSVEVVPLDRFLRLAAAAKTYRTRYQQPEDPIDHNP</sequence>
<reference evidence="6 7" key="1">
    <citation type="submission" date="2023-12" db="EMBL/GenBank/DDBJ databases">
        <title>Description of an unclassified Opitutus bacterium of Verrucomicrobiota.</title>
        <authorList>
            <person name="Zhang D.-F."/>
        </authorList>
    </citation>
    <scope>NUCLEOTIDE SEQUENCE [LARGE SCALE GENOMIC DNA]</scope>
    <source>
        <strain evidence="6 7">WL0086</strain>
    </source>
</reference>
<dbReference type="RefSeq" id="WP_221031571.1">
    <property type="nucleotide sequence ID" value="NZ_CP139781.1"/>
</dbReference>
<proteinExistence type="predicted"/>
<dbReference type="InterPro" id="IPR038410">
    <property type="entry name" value="GxGYxYP_C_sf"/>
</dbReference>
<dbReference type="InterPro" id="IPR025832">
    <property type="entry name" value="GxGYxYP_C"/>
</dbReference>
<evidence type="ECO:0000259" key="5">
    <source>
        <dbReference type="Pfam" id="PF20958"/>
    </source>
</evidence>
<evidence type="ECO:0000259" key="2">
    <source>
        <dbReference type="Pfam" id="PF14323"/>
    </source>
</evidence>
<gene>
    <name evidence="6" type="ORF">K1X11_014690</name>
</gene>
<dbReference type="Pfam" id="PF16216">
    <property type="entry name" value="GxGYxYP_N"/>
    <property type="match status" value="1"/>
</dbReference>
<dbReference type="InterPro" id="IPR048309">
    <property type="entry name" value="GxGYxYP_N_3rd"/>
</dbReference>
<evidence type="ECO:0000256" key="1">
    <source>
        <dbReference type="SAM" id="SignalP"/>
    </source>
</evidence>
<feature type="domain" description="GxGYxYP putative glycoside hydrolase C-terminal" evidence="2">
    <location>
        <begin position="318"/>
        <end position="535"/>
    </location>
</feature>
<name>A0ABZ1C3E1_9BACT</name>
<keyword evidence="1" id="KW-0732">Signal</keyword>
<dbReference type="Pfam" id="PF14323">
    <property type="entry name" value="GxGYxYP_C"/>
    <property type="match status" value="1"/>
</dbReference>
<feature type="chain" id="PRO_5047314186" evidence="1">
    <location>
        <begin position="25"/>
        <end position="556"/>
    </location>
</feature>
<feature type="domain" description="GxGYxYP putative glycoside hydrolase third N-terminal" evidence="5">
    <location>
        <begin position="204"/>
        <end position="292"/>
    </location>
</feature>
<evidence type="ECO:0000259" key="4">
    <source>
        <dbReference type="Pfam" id="PF20957"/>
    </source>
</evidence>
<dbReference type="EMBL" id="CP139781">
    <property type="protein sequence ID" value="WRQ86059.1"/>
    <property type="molecule type" value="Genomic_DNA"/>
</dbReference>
<evidence type="ECO:0000313" key="6">
    <source>
        <dbReference type="EMBL" id="WRQ86059.1"/>
    </source>
</evidence>
<organism evidence="6 7">
    <name type="scientific">Actomonas aquatica</name>
    <dbReference type="NCBI Taxonomy" id="2866162"/>
    <lineage>
        <taxon>Bacteria</taxon>
        <taxon>Pseudomonadati</taxon>
        <taxon>Verrucomicrobiota</taxon>
        <taxon>Opitutia</taxon>
        <taxon>Opitutales</taxon>
        <taxon>Opitutaceae</taxon>
        <taxon>Actomonas</taxon>
    </lineage>
</organism>
<keyword evidence="6" id="KW-0378">Hydrolase</keyword>
<keyword evidence="7" id="KW-1185">Reference proteome</keyword>
<feature type="domain" description="GxGYxYP putative glycoside hydrolase second N-terminal" evidence="4">
    <location>
        <begin position="121"/>
        <end position="193"/>
    </location>
</feature>
<dbReference type="PANTHER" id="PTHR37321:SF1">
    <property type="entry name" value="EXPORTED PROTEIN"/>
    <property type="match status" value="1"/>
</dbReference>
<accession>A0ABZ1C3E1</accession>
<evidence type="ECO:0000259" key="3">
    <source>
        <dbReference type="Pfam" id="PF16216"/>
    </source>
</evidence>
<dbReference type="InterPro" id="IPR048310">
    <property type="entry name" value="GxGYxYP_N_2nd"/>
</dbReference>